<dbReference type="SUPFAM" id="SSF46955">
    <property type="entry name" value="Putative DNA-binding domain"/>
    <property type="match status" value="1"/>
</dbReference>
<name>A0A7W0BZ72_9BACL</name>
<dbReference type="InterPro" id="IPR009061">
    <property type="entry name" value="DNA-bd_dom_put_sf"/>
</dbReference>
<feature type="domain" description="HTH merR-type" evidence="1">
    <location>
        <begin position="1"/>
        <end position="33"/>
    </location>
</feature>
<dbReference type="GO" id="GO:0003677">
    <property type="term" value="F:DNA binding"/>
    <property type="evidence" value="ECO:0007669"/>
    <property type="project" value="UniProtKB-KW"/>
</dbReference>
<comment type="caution">
    <text evidence="2">The sequence shown here is derived from an EMBL/GenBank/DDBJ whole genome shotgun (WGS) entry which is preliminary data.</text>
</comment>
<organism evidence="2 3">
    <name type="scientific">Thermaerobacillus caldiproteolyticus</name>
    <dbReference type="NCBI Taxonomy" id="247480"/>
    <lineage>
        <taxon>Bacteria</taxon>
        <taxon>Bacillati</taxon>
        <taxon>Bacillota</taxon>
        <taxon>Bacilli</taxon>
        <taxon>Bacillales</taxon>
        <taxon>Anoxybacillaceae</taxon>
        <taxon>Thermaerobacillus</taxon>
    </lineage>
</organism>
<dbReference type="Gene3D" id="1.10.1660.10">
    <property type="match status" value="1"/>
</dbReference>
<dbReference type="GO" id="GO:0006355">
    <property type="term" value="P:regulation of DNA-templated transcription"/>
    <property type="evidence" value="ECO:0007669"/>
    <property type="project" value="InterPro"/>
</dbReference>
<dbReference type="RefSeq" id="WP_233414518.1">
    <property type="nucleotide sequence ID" value="NZ_JACDUT010000006.1"/>
</dbReference>
<evidence type="ECO:0000259" key="1">
    <source>
        <dbReference type="PROSITE" id="PS50937"/>
    </source>
</evidence>
<gene>
    <name evidence="2" type="ORF">HNR31_002108</name>
</gene>
<accession>A0A7W0BZ72</accession>
<evidence type="ECO:0000313" key="3">
    <source>
        <dbReference type="Proteomes" id="UP000523087"/>
    </source>
</evidence>
<dbReference type="AlphaFoldDB" id="A0A7W0BZ72"/>
<dbReference type="PROSITE" id="PS50937">
    <property type="entry name" value="HTH_MERR_2"/>
    <property type="match status" value="1"/>
</dbReference>
<evidence type="ECO:0000313" key="2">
    <source>
        <dbReference type="EMBL" id="MBA2875320.1"/>
    </source>
</evidence>
<dbReference type="Proteomes" id="UP000523087">
    <property type="component" value="Unassembled WGS sequence"/>
</dbReference>
<sequence>MPYRVKEVADMSGISVRTLHYYDQIGLLILDTL</sequence>
<keyword evidence="2" id="KW-0238">DNA-binding</keyword>
<protein>
    <submittedName>
        <fullName evidence="2">DNA-binding transcriptional MerR regulator</fullName>
    </submittedName>
</protein>
<proteinExistence type="predicted"/>
<dbReference type="EMBL" id="JACDUT010000006">
    <property type="protein sequence ID" value="MBA2875320.1"/>
    <property type="molecule type" value="Genomic_DNA"/>
</dbReference>
<reference evidence="2 3" key="1">
    <citation type="submission" date="2020-07" db="EMBL/GenBank/DDBJ databases">
        <title>Genomic Encyclopedia of Type Strains, Phase IV (KMG-IV): sequencing the most valuable type-strain genomes for metagenomic binning, comparative biology and taxonomic classification.</title>
        <authorList>
            <person name="Goeker M."/>
        </authorList>
    </citation>
    <scope>NUCLEOTIDE SEQUENCE [LARGE SCALE GENOMIC DNA]</scope>
    <source>
        <strain evidence="2 3">DSM 15730</strain>
    </source>
</reference>
<keyword evidence="3" id="KW-1185">Reference proteome</keyword>
<dbReference type="InterPro" id="IPR000551">
    <property type="entry name" value="MerR-type_HTH_dom"/>
</dbReference>
<dbReference type="Pfam" id="PF00376">
    <property type="entry name" value="MerR"/>
    <property type="match status" value="1"/>
</dbReference>